<sequence>MHSVKGDTPVDTADLFARGHDLVDHSGLKPWHVSLLSTMFFKCRVLHNFMKAHGHIADAAEMQVQSLKTAFPSRVCGSTEQIVEQITDPFILDLSKTVESFVFLHKEGIIPYLFITRQVITKRRKGVRTSLAYYTGTVLVRFEVIRQGIQSRVVVRVVQEEGELLKYCPVNKVEEPWVSLVIPKFITPSSLKLLEEAYISKDSN</sequence>
<dbReference type="EMBL" id="QPFP01000135">
    <property type="protein sequence ID" value="TEB20625.1"/>
    <property type="molecule type" value="Genomic_DNA"/>
</dbReference>
<evidence type="ECO:0000313" key="1">
    <source>
        <dbReference type="EMBL" id="TEB20625.1"/>
    </source>
</evidence>
<comment type="caution">
    <text evidence="1">The sequence shown here is derived from an EMBL/GenBank/DDBJ whole genome shotgun (WGS) entry which is preliminary data.</text>
</comment>
<proteinExistence type="predicted"/>
<gene>
    <name evidence="1" type="ORF">FA13DRAFT_206611</name>
</gene>
<protein>
    <submittedName>
        <fullName evidence="1">Uncharacterized protein</fullName>
    </submittedName>
</protein>
<dbReference type="OrthoDB" id="2750929at2759"/>
<reference evidence="1 2" key="1">
    <citation type="journal article" date="2019" name="Nat. Ecol. Evol.">
        <title>Megaphylogeny resolves global patterns of mushroom evolution.</title>
        <authorList>
            <person name="Varga T."/>
            <person name="Krizsan K."/>
            <person name="Foldi C."/>
            <person name="Dima B."/>
            <person name="Sanchez-Garcia M."/>
            <person name="Sanchez-Ramirez S."/>
            <person name="Szollosi G.J."/>
            <person name="Szarkandi J.G."/>
            <person name="Papp V."/>
            <person name="Albert L."/>
            <person name="Andreopoulos W."/>
            <person name="Angelini C."/>
            <person name="Antonin V."/>
            <person name="Barry K.W."/>
            <person name="Bougher N.L."/>
            <person name="Buchanan P."/>
            <person name="Buyck B."/>
            <person name="Bense V."/>
            <person name="Catcheside P."/>
            <person name="Chovatia M."/>
            <person name="Cooper J."/>
            <person name="Damon W."/>
            <person name="Desjardin D."/>
            <person name="Finy P."/>
            <person name="Geml J."/>
            <person name="Haridas S."/>
            <person name="Hughes K."/>
            <person name="Justo A."/>
            <person name="Karasinski D."/>
            <person name="Kautmanova I."/>
            <person name="Kiss B."/>
            <person name="Kocsube S."/>
            <person name="Kotiranta H."/>
            <person name="LaButti K.M."/>
            <person name="Lechner B.E."/>
            <person name="Liimatainen K."/>
            <person name="Lipzen A."/>
            <person name="Lukacs Z."/>
            <person name="Mihaltcheva S."/>
            <person name="Morgado L.N."/>
            <person name="Niskanen T."/>
            <person name="Noordeloos M.E."/>
            <person name="Ohm R.A."/>
            <person name="Ortiz-Santana B."/>
            <person name="Ovrebo C."/>
            <person name="Racz N."/>
            <person name="Riley R."/>
            <person name="Savchenko A."/>
            <person name="Shiryaev A."/>
            <person name="Soop K."/>
            <person name="Spirin V."/>
            <person name="Szebenyi C."/>
            <person name="Tomsovsky M."/>
            <person name="Tulloss R.E."/>
            <person name="Uehling J."/>
            <person name="Grigoriev I.V."/>
            <person name="Vagvolgyi C."/>
            <person name="Papp T."/>
            <person name="Martin F.M."/>
            <person name="Miettinen O."/>
            <person name="Hibbett D.S."/>
            <person name="Nagy L.G."/>
        </authorList>
    </citation>
    <scope>NUCLEOTIDE SEQUENCE [LARGE SCALE GENOMIC DNA]</scope>
    <source>
        <strain evidence="1 2">FP101781</strain>
    </source>
</reference>
<keyword evidence="2" id="KW-1185">Reference proteome</keyword>
<accession>A0A4Y7SFJ1</accession>
<evidence type="ECO:0000313" key="2">
    <source>
        <dbReference type="Proteomes" id="UP000298030"/>
    </source>
</evidence>
<name>A0A4Y7SFJ1_COPMI</name>
<dbReference type="Proteomes" id="UP000298030">
    <property type="component" value="Unassembled WGS sequence"/>
</dbReference>
<organism evidence="1 2">
    <name type="scientific">Coprinellus micaceus</name>
    <name type="common">Glistening ink-cap mushroom</name>
    <name type="synonym">Coprinus micaceus</name>
    <dbReference type="NCBI Taxonomy" id="71717"/>
    <lineage>
        <taxon>Eukaryota</taxon>
        <taxon>Fungi</taxon>
        <taxon>Dikarya</taxon>
        <taxon>Basidiomycota</taxon>
        <taxon>Agaricomycotina</taxon>
        <taxon>Agaricomycetes</taxon>
        <taxon>Agaricomycetidae</taxon>
        <taxon>Agaricales</taxon>
        <taxon>Agaricineae</taxon>
        <taxon>Psathyrellaceae</taxon>
        <taxon>Coprinellus</taxon>
    </lineage>
</organism>
<dbReference type="AlphaFoldDB" id="A0A4Y7SFJ1"/>